<comment type="similarity">
    <text evidence="2">Belongs to the G-protein coupled receptor 1 family.</text>
</comment>
<dbReference type="OrthoDB" id="10011262at2759"/>
<feature type="transmembrane region" description="Helical" evidence="6">
    <location>
        <begin position="213"/>
        <end position="234"/>
    </location>
</feature>
<dbReference type="SUPFAM" id="SSF81321">
    <property type="entry name" value="Family A G protein-coupled receptor-like"/>
    <property type="match status" value="1"/>
</dbReference>
<keyword evidence="8" id="KW-0675">Receptor</keyword>
<evidence type="ECO:0000256" key="4">
    <source>
        <dbReference type="ARBA" id="ARBA00022989"/>
    </source>
</evidence>
<dbReference type="PANTHER" id="PTHR46641:SF2">
    <property type="entry name" value="FMRFAMIDE RECEPTOR"/>
    <property type="match status" value="1"/>
</dbReference>
<dbReference type="InterPro" id="IPR017452">
    <property type="entry name" value="GPCR_Rhodpsn_7TM"/>
</dbReference>
<feature type="transmembrane region" description="Helical" evidence="6">
    <location>
        <begin position="129"/>
        <end position="156"/>
    </location>
</feature>
<evidence type="ECO:0000259" key="7">
    <source>
        <dbReference type="PROSITE" id="PS50262"/>
    </source>
</evidence>
<feature type="domain" description="G-protein coupled receptors family 1 profile" evidence="7">
    <location>
        <begin position="148"/>
        <end position="411"/>
    </location>
</feature>
<sequence>MTEFSETREFEPNTFHQLKTSQLVFGKVAAGNSLALLPFTDYIDGSSTPDYNAGPINLNDFIQTVSGNDVFIEYVAPTDSTTIYGSSTADDSTHFLKLTENFTFQHFFRNQSNEALCKDVYHPDPDTCLEFWVCGVVLNVVGIFGIVGNIISMIILSRPQMRSSINYLLIGLARCDTTLIITSMLLFGIPCVYPYSGYFFYYYNYVYPFISPSVFPIGLTAQTASIYMTFTVTLERYVAVCHPLKSRALCTYGRAKIYFIVCCMLSLVYNLPRFWEVVTVSHQPEGSEIVYHCIRPSPLRQNQTYINVYIHWCYLIINYIIPFLTLAVLNCLIYRKVKLANRERQRLSRSEKREIGLATMLIFIVIVFFLLNFLALVVNIDEAFYNKIDHSLTKISNLLVTINSSANFLIYVIFGEKFKRIFLLIFFKRRLSRDQPDLVHYESSISNNGDGTINHRSSGRFSRYGTQRSITGTYLLPAGVPHNSTLKDVRLVQTGLSDVSKVNRNRAPSPGPIVYYPARDVQRATVAHPIALTSNNNIAMGCDCIDGKNGEMTSGI</sequence>
<keyword evidence="5 6" id="KW-0472">Membrane</keyword>
<feature type="transmembrane region" description="Helical" evidence="6">
    <location>
        <begin position="395"/>
        <end position="414"/>
    </location>
</feature>
<dbReference type="InterPro" id="IPR052954">
    <property type="entry name" value="GPCR-Ligand_Int"/>
</dbReference>
<organism evidence="8">
    <name type="scientific">Ceratitis capitata</name>
    <name type="common">Mediterranean fruit fly</name>
    <name type="synonym">Tephritis capitata</name>
    <dbReference type="NCBI Taxonomy" id="7213"/>
    <lineage>
        <taxon>Eukaryota</taxon>
        <taxon>Metazoa</taxon>
        <taxon>Ecdysozoa</taxon>
        <taxon>Arthropoda</taxon>
        <taxon>Hexapoda</taxon>
        <taxon>Insecta</taxon>
        <taxon>Pterygota</taxon>
        <taxon>Neoptera</taxon>
        <taxon>Endopterygota</taxon>
        <taxon>Diptera</taxon>
        <taxon>Brachycera</taxon>
        <taxon>Muscomorpha</taxon>
        <taxon>Tephritoidea</taxon>
        <taxon>Tephritidae</taxon>
        <taxon>Ceratitis</taxon>
        <taxon>Ceratitis</taxon>
    </lineage>
</organism>
<dbReference type="PRINTS" id="PR00237">
    <property type="entry name" value="GPCRRHODOPSN"/>
</dbReference>
<keyword evidence="4 6" id="KW-1133">Transmembrane helix</keyword>
<feature type="transmembrane region" description="Helical" evidence="6">
    <location>
        <begin position="309"/>
        <end position="334"/>
    </location>
</feature>
<dbReference type="Pfam" id="PF00001">
    <property type="entry name" value="7tm_1"/>
    <property type="match status" value="1"/>
</dbReference>
<evidence type="ECO:0000256" key="5">
    <source>
        <dbReference type="ARBA" id="ARBA00023136"/>
    </source>
</evidence>
<evidence type="ECO:0000256" key="6">
    <source>
        <dbReference type="SAM" id="Phobius"/>
    </source>
</evidence>
<dbReference type="Gene3D" id="1.20.1070.10">
    <property type="entry name" value="Rhodopsin 7-helix transmembrane proteins"/>
    <property type="match status" value="1"/>
</dbReference>
<dbReference type="InterPro" id="IPR000276">
    <property type="entry name" value="GPCR_Rhodpsn"/>
</dbReference>
<reference evidence="8" key="2">
    <citation type="journal article" date="2014" name="BMC Genomics">
        <title>A genomic perspective to assessing quality of mass-reared SIT flies used in Mediterranean fruit fly (Ceratitis capitata) eradication in California.</title>
        <authorList>
            <person name="Calla B."/>
            <person name="Hall B."/>
            <person name="Hou S."/>
            <person name="Geib S.M."/>
        </authorList>
    </citation>
    <scope>NUCLEOTIDE SEQUENCE</scope>
</reference>
<dbReference type="PROSITE" id="PS50262">
    <property type="entry name" value="G_PROTEIN_RECEP_F1_2"/>
    <property type="match status" value="1"/>
</dbReference>
<evidence type="ECO:0000256" key="3">
    <source>
        <dbReference type="ARBA" id="ARBA00022692"/>
    </source>
</evidence>
<feature type="transmembrane region" description="Helical" evidence="6">
    <location>
        <begin position="255"/>
        <end position="272"/>
    </location>
</feature>
<dbReference type="CDD" id="cd14978">
    <property type="entry name" value="7tmA_FMRFamide_R-like"/>
    <property type="match status" value="1"/>
</dbReference>
<dbReference type="EMBL" id="GAMC01015549">
    <property type="protein sequence ID" value="JAB91006.1"/>
    <property type="molecule type" value="mRNA"/>
</dbReference>
<comment type="subcellular location">
    <subcellularLocation>
        <location evidence="1">Membrane</location>
    </subcellularLocation>
</comment>
<reference evidence="8" key="1">
    <citation type="submission" date="2013-07" db="EMBL/GenBank/DDBJ databases">
        <authorList>
            <person name="Geib S."/>
        </authorList>
    </citation>
    <scope>NUCLEOTIDE SEQUENCE</scope>
</reference>
<keyword evidence="3 6" id="KW-0812">Transmembrane</keyword>
<feature type="transmembrane region" description="Helical" evidence="6">
    <location>
        <begin position="177"/>
        <end position="201"/>
    </location>
</feature>
<accession>W8BCZ6</accession>
<evidence type="ECO:0000256" key="2">
    <source>
        <dbReference type="ARBA" id="ARBA00010663"/>
    </source>
</evidence>
<dbReference type="AlphaFoldDB" id="W8BCZ6"/>
<protein>
    <submittedName>
        <fullName evidence="8">FMRFamide receptor</fullName>
    </submittedName>
</protein>
<name>W8BCZ6_CERCA</name>
<dbReference type="GO" id="GO:0004930">
    <property type="term" value="F:G protein-coupled receptor activity"/>
    <property type="evidence" value="ECO:0007669"/>
    <property type="project" value="InterPro"/>
</dbReference>
<evidence type="ECO:0000256" key="1">
    <source>
        <dbReference type="ARBA" id="ARBA00004370"/>
    </source>
</evidence>
<proteinExistence type="evidence at transcript level"/>
<gene>
    <name evidence="8" type="primary">FMAR</name>
</gene>
<dbReference type="GO" id="GO:0016020">
    <property type="term" value="C:membrane"/>
    <property type="evidence" value="ECO:0007669"/>
    <property type="project" value="UniProtKB-SubCell"/>
</dbReference>
<evidence type="ECO:0000313" key="8">
    <source>
        <dbReference type="EMBL" id="JAB91006.1"/>
    </source>
</evidence>
<dbReference type="PANTHER" id="PTHR46641">
    <property type="entry name" value="FMRFAMIDE RECEPTOR-RELATED"/>
    <property type="match status" value="1"/>
</dbReference>
<feature type="transmembrane region" description="Helical" evidence="6">
    <location>
        <begin position="355"/>
        <end position="375"/>
    </location>
</feature>